<protein>
    <submittedName>
        <fullName evidence="1">Uncharacterized protein</fullName>
    </submittedName>
</protein>
<gene>
    <name evidence="1" type="ORF">LCGC14_1267730</name>
</gene>
<evidence type="ECO:0000313" key="1">
    <source>
        <dbReference type="EMBL" id="KKM87547.1"/>
    </source>
</evidence>
<dbReference type="AlphaFoldDB" id="A0A0F9P249"/>
<accession>A0A0F9P249</accession>
<comment type="caution">
    <text evidence="1">The sequence shown here is derived from an EMBL/GenBank/DDBJ whole genome shotgun (WGS) entry which is preliminary data.</text>
</comment>
<reference evidence="1" key="1">
    <citation type="journal article" date="2015" name="Nature">
        <title>Complex archaea that bridge the gap between prokaryotes and eukaryotes.</title>
        <authorList>
            <person name="Spang A."/>
            <person name="Saw J.H."/>
            <person name="Jorgensen S.L."/>
            <person name="Zaremba-Niedzwiedzka K."/>
            <person name="Martijn J."/>
            <person name="Lind A.E."/>
            <person name="van Eijk R."/>
            <person name="Schleper C."/>
            <person name="Guy L."/>
            <person name="Ettema T.J."/>
        </authorList>
    </citation>
    <scope>NUCLEOTIDE SEQUENCE</scope>
</reference>
<organism evidence="1">
    <name type="scientific">marine sediment metagenome</name>
    <dbReference type="NCBI Taxonomy" id="412755"/>
    <lineage>
        <taxon>unclassified sequences</taxon>
        <taxon>metagenomes</taxon>
        <taxon>ecological metagenomes</taxon>
    </lineage>
</organism>
<proteinExistence type="predicted"/>
<sequence>MISGRKKTGVLKLNKFKFACPGCKRIENINCNCPEIKLGKNNSYEEIKEMEKFVKDYIKKNYTKRGNRLSVNNYQLFAKMKKRYGLQQSLGLIFHHFVGRMIEQNYNTKAEPFWEFENLKPGESE</sequence>
<name>A0A0F9P249_9ZZZZ</name>
<dbReference type="EMBL" id="LAZR01007085">
    <property type="protein sequence ID" value="KKM87547.1"/>
    <property type="molecule type" value="Genomic_DNA"/>
</dbReference>